<gene>
    <name evidence="1" type="ORF">HMPREF0201_02569</name>
</gene>
<comment type="caution">
    <text evidence="1">The sequence shown here is derived from an EMBL/GenBank/DDBJ whole genome shotgun (WGS) entry which is preliminary data.</text>
</comment>
<sequence length="45" mass="5049">MGYQAAENPELRHLSSKFNTDPAFAPCPRYLERMASGMMSPICKT</sequence>
<dbReference type="AlphaFoldDB" id="S3JSS9"/>
<accession>S3JSS9</accession>
<dbReference type="Proteomes" id="UP000014585">
    <property type="component" value="Unassembled WGS sequence"/>
</dbReference>
<evidence type="ECO:0000313" key="2">
    <source>
        <dbReference type="Proteomes" id="UP000014585"/>
    </source>
</evidence>
<reference evidence="1 2" key="1">
    <citation type="submission" date="2013-04" db="EMBL/GenBank/DDBJ databases">
        <authorList>
            <person name="Weinstock G."/>
            <person name="Sodergren E."/>
            <person name="Lobos E.A."/>
            <person name="Fulton L."/>
            <person name="Fulton R."/>
            <person name="Courtney L."/>
            <person name="Fronick C."/>
            <person name="O'Laughlin M."/>
            <person name="Godfrey J."/>
            <person name="Wilson R.M."/>
            <person name="Miner T."/>
            <person name="Farmer C."/>
            <person name="Delehaunty K."/>
            <person name="Cordes M."/>
            <person name="Minx P."/>
            <person name="Tomlinson C."/>
            <person name="Chen J."/>
            <person name="Wollam A."/>
            <person name="Pepin K.H."/>
            <person name="Palsikar V.B."/>
            <person name="Zhang X."/>
            <person name="Suruliraj S."/>
            <person name="Perna N.T."/>
            <person name="Plunkett G."/>
            <person name="Warren W."/>
            <person name="Mitreva M."/>
            <person name="Mardis E.R."/>
            <person name="Wilson R.K."/>
        </authorList>
    </citation>
    <scope>NUCLEOTIDE SEQUENCE [LARGE SCALE GENOMIC DNA]</scope>
    <source>
        <strain evidence="1 2">DSM 4568</strain>
    </source>
</reference>
<evidence type="ECO:0000313" key="1">
    <source>
        <dbReference type="EMBL" id="EPF16214.1"/>
    </source>
</evidence>
<name>S3JSS9_9ENTR</name>
<proteinExistence type="predicted"/>
<protein>
    <submittedName>
        <fullName evidence="1">Uncharacterized protein</fullName>
    </submittedName>
</protein>
<dbReference type="HOGENOM" id="CLU_3197653_0_0_6"/>
<dbReference type="EMBL" id="ATDT01000023">
    <property type="protein sequence ID" value="EPF16214.1"/>
    <property type="molecule type" value="Genomic_DNA"/>
</dbReference>
<dbReference type="STRING" id="566551.HMPREF0201_02569"/>
<organism evidence="1 2">
    <name type="scientific">Cedecea davisae DSM 4568</name>
    <dbReference type="NCBI Taxonomy" id="566551"/>
    <lineage>
        <taxon>Bacteria</taxon>
        <taxon>Pseudomonadati</taxon>
        <taxon>Pseudomonadota</taxon>
        <taxon>Gammaproteobacteria</taxon>
        <taxon>Enterobacterales</taxon>
        <taxon>Enterobacteriaceae</taxon>
        <taxon>Cedecea</taxon>
    </lineage>
</organism>